<accession>A0A1U7NRV7</accession>
<sequence length="444" mass="48363">MPYSKQKPSPSLLIVGDLEGKIERQLQVDAPIDRRWTTRTCPTPAEAADIAPQEAPDLVVIVCKQIGDELCADLIRLLEHAKLHWPFTFFILASERPIQRVDVLLERFGEMPVVDLGDVASVSRTIEREMLSSIFGVVRGVSLSGFLQMMEWEEKSLCIRAESGRTWGRLHLLQGRLVQAYSHATGQTGEDAALDILSWDSVSLRIERSYHNRSGGGTARPLTSLLMEAMQRKDEDARQPDAAVSAVSEEDPLFRRPKNSTAGLKKPQPETAPPPTAALPATTAAPTSFVESDFIFPEPGAAGQAAAPLPLPLPSLTQEQRTHIMANVKDTLNSATNDIDGAMAAALVDYESGMALGTMGSGVNLDVAAAGNTEVVRAKLRTMKSLGIDGEIEDILITLQNQYHIIYMVPGQTLFLYLVLAKDKANLAMARYKLKALGKDITIA</sequence>
<evidence type="ECO:0000313" key="4">
    <source>
        <dbReference type="Proteomes" id="UP000186607"/>
    </source>
</evidence>
<feature type="region of interest" description="Disordered" evidence="1">
    <location>
        <begin position="231"/>
        <end position="280"/>
    </location>
</feature>
<evidence type="ECO:0000256" key="1">
    <source>
        <dbReference type="SAM" id="MobiDB-lite"/>
    </source>
</evidence>
<reference evidence="3 4" key="1">
    <citation type="submission" date="2017-01" db="EMBL/GenBank/DDBJ databases">
        <title>Genome Analysis of Deinococcus marmoris KOPRI26562.</title>
        <authorList>
            <person name="Kim J.H."/>
            <person name="Oh H.-M."/>
        </authorList>
    </citation>
    <scope>NUCLEOTIDE SEQUENCE [LARGE SCALE GENOMIC DNA]</scope>
    <source>
        <strain evidence="3 4">KOPRI26562</strain>
    </source>
</reference>
<name>A0A1U7NRV7_9DEIO</name>
<evidence type="ECO:0000259" key="2">
    <source>
        <dbReference type="Pfam" id="PF14332"/>
    </source>
</evidence>
<comment type="caution">
    <text evidence="3">The sequence shown here is derived from an EMBL/GenBank/DDBJ whole genome shotgun (WGS) entry which is preliminary data.</text>
</comment>
<gene>
    <name evidence="3" type="ORF">BOO71_0014314</name>
</gene>
<dbReference type="EMBL" id="MSTI01000171">
    <property type="protein sequence ID" value="OLV15651.1"/>
    <property type="molecule type" value="Genomic_DNA"/>
</dbReference>
<dbReference type="RefSeq" id="WP_083653805.1">
    <property type="nucleotide sequence ID" value="NZ_MSTI01000171.1"/>
</dbReference>
<dbReference type="AlphaFoldDB" id="A0A1U7NRV7"/>
<protein>
    <recommendedName>
        <fullName evidence="2">PatA-like N-terminal domain-containing protein</fullName>
    </recommendedName>
</protein>
<dbReference type="OrthoDB" id="3781969at2"/>
<evidence type="ECO:0000313" key="3">
    <source>
        <dbReference type="EMBL" id="OLV15651.1"/>
    </source>
</evidence>
<dbReference type="Pfam" id="PF14332">
    <property type="entry name" value="DUF4388"/>
    <property type="match status" value="1"/>
</dbReference>
<keyword evidence="4" id="KW-1185">Reference proteome</keyword>
<proteinExistence type="predicted"/>
<dbReference type="STRING" id="249408.BOO71_0014314"/>
<organism evidence="3 4">
    <name type="scientific">Deinococcus marmoris</name>
    <dbReference type="NCBI Taxonomy" id="249408"/>
    <lineage>
        <taxon>Bacteria</taxon>
        <taxon>Thermotogati</taxon>
        <taxon>Deinococcota</taxon>
        <taxon>Deinococci</taxon>
        <taxon>Deinococcales</taxon>
        <taxon>Deinococcaceae</taxon>
        <taxon>Deinococcus</taxon>
    </lineage>
</organism>
<feature type="domain" description="PatA-like N-terminal" evidence="2">
    <location>
        <begin position="137"/>
        <end position="236"/>
    </location>
</feature>
<dbReference type="Proteomes" id="UP000186607">
    <property type="component" value="Unassembled WGS sequence"/>
</dbReference>
<dbReference type="InterPro" id="IPR025497">
    <property type="entry name" value="PatA-like_N"/>
</dbReference>